<keyword evidence="5" id="KW-0547">Nucleotide-binding</keyword>
<evidence type="ECO:0000256" key="3">
    <source>
        <dbReference type="ARBA" id="ARBA00012202"/>
    </source>
</evidence>
<evidence type="ECO:0000256" key="11">
    <source>
        <dbReference type="SAM" id="SignalP"/>
    </source>
</evidence>
<dbReference type="Pfam" id="PF07714">
    <property type="entry name" value="PK_Tyr_Ser-Thr"/>
    <property type="match status" value="2"/>
</dbReference>
<dbReference type="InterPro" id="IPR011009">
    <property type="entry name" value="Kinase-like_dom_sf"/>
</dbReference>
<dbReference type="InterPro" id="IPR000719">
    <property type="entry name" value="Prot_kinase_dom"/>
</dbReference>
<evidence type="ECO:0000256" key="5">
    <source>
        <dbReference type="ARBA" id="ARBA00022741"/>
    </source>
</evidence>
<dbReference type="PROSITE" id="PS50125">
    <property type="entry name" value="GUANYLATE_CYCLASE_2"/>
    <property type="match status" value="1"/>
</dbReference>
<dbReference type="SUPFAM" id="SSF55073">
    <property type="entry name" value="Nucleotide cyclase"/>
    <property type="match status" value="1"/>
</dbReference>
<dbReference type="Gene3D" id="3.30.70.1230">
    <property type="entry name" value="Nucleotide cyclase"/>
    <property type="match status" value="1"/>
</dbReference>
<feature type="domain" description="Protein kinase" evidence="12">
    <location>
        <begin position="446"/>
        <end position="789"/>
    </location>
</feature>
<proteinExistence type="predicted"/>
<dbReference type="InterPro" id="IPR001054">
    <property type="entry name" value="A/G_cyclase"/>
</dbReference>
<dbReference type="InterPro" id="IPR028082">
    <property type="entry name" value="Peripla_BP_I"/>
</dbReference>
<dbReference type="PANTHER" id="PTHR11920">
    <property type="entry name" value="GUANYLYL CYCLASE"/>
    <property type="match status" value="1"/>
</dbReference>
<sequence>MEQSLYTLKRWIVLITVITCSVHYCGPQPATSNRFKLQVFYILNEKETIGDPNGILRSANIKPVLELARNQSNARNSFDIEWVETDFRGSPHVNTFSYCFDLRKPEQDYRALSAVLGGISSVVQHNQIHVIIAPPCRYEFQMAADLAAYLHIPIITGASETIPRMYDYPTAVTSNYSPMSIWAGFVAFCKKNNWLDVFIVYDDSAQDALTDPEERGNYANGLVRMLALRKINSTVTRHIQVGDVDLNLKLLKTLGGNDTHNASSDELTITAMEAIQVITVFDYQAAYAFRDEFEHKFNMAIDDTPITGYSAFYYDAVMLMAKSVDTLLKGNYSWIHEDISPTFFYKQDGKSGFTQDLIRTMTTPPWYDETDDIIGIVAGSTCALLAVLAAILARRRYTREKAASRSWMIKFEDVQYPRDVQEWLRRRYTIIDDGAGGLAVSEAVRMAKKAISGKDSGGKLAPDDEVRRTTLGPGRTISHKHGIVKSQPVTIRYCHKDLVPIVPRVLREAKLIRSLKPNDNIMQFVGASVEWKKVAIFYEYCSKGTLQDLLANTQLKLDWVMRISITTDILRGLAFIHQSPLEAHGRLTSKCCYIDARFVLKIGDHGLPSFFSLNADETEELKDTGDIWQMLLWTAPEHIGMMLGQSYVHKPTPTSEPLRISMLERTPGFWARCFKKNNSIYPGIIDREAYVATSLKMGTKQGDIYSFSIIFTEIITLGKPYGMYLPYMTAEEIVTKVRDRLSQVNPFRPDIRAEDCAHPEILYLLERCWNQSYNHRPSIIQVRAKMKDIGDDMGLSGKTASVMDIILTQMEEQAAILQATIVEKTKIMEAEKTKTFQLFSQILPRTIAERLRHEEVISAELYDIVTVLICDVENFGDIVAECTPTETIEFAGDLFSYYETNIAEFECINVDFYNTLVLVASGLPVRNGIFNAREIGRLALSLLFNTITFRPRHDTSERLKLKMAVHTGPVFAGIVGELNPRYSVFGETIFVTHRLLAVTKGFTIRCSASAQNLMETFGSFVLSRMDEIFIKGKGMQPTYQLFGENGSRSRQYGKRGARRKAFSAEMIQQQLAFQ</sequence>
<dbReference type="EC" id="4.6.1.2" evidence="3"/>
<dbReference type="Gene3D" id="6.10.250.780">
    <property type="match status" value="1"/>
</dbReference>
<dbReference type="Proteomes" id="UP000186922">
    <property type="component" value="Unassembled WGS sequence"/>
</dbReference>
<evidence type="ECO:0000259" key="13">
    <source>
        <dbReference type="PROSITE" id="PS50125"/>
    </source>
</evidence>
<dbReference type="OrthoDB" id="60033at2759"/>
<dbReference type="Gene3D" id="3.40.50.2300">
    <property type="match status" value="1"/>
</dbReference>
<dbReference type="CDD" id="cd07302">
    <property type="entry name" value="CHD"/>
    <property type="match status" value="1"/>
</dbReference>
<evidence type="ECO:0000256" key="8">
    <source>
        <dbReference type="ARBA" id="ARBA00023180"/>
    </source>
</evidence>
<dbReference type="InterPro" id="IPR050401">
    <property type="entry name" value="Cyclic_nucleotide_synthase"/>
</dbReference>
<organism evidence="14 15">
    <name type="scientific">Ramazzottius varieornatus</name>
    <name type="common">Water bear</name>
    <name type="synonym">Tardigrade</name>
    <dbReference type="NCBI Taxonomy" id="947166"/>
    <lineage>
        <taxon>Eukaryota</taxon>
        <taxon>Metazoa</taxon>
        <taxon>Ecdysozoa</taxon>
        <taxon>Tardigrada</taxon>
        <taxon>Eutardigrada</taxon>
        <taxon>Parachela</taxon>
        <taxon>Hypsibioidea</taxon>
        <taxon>Ramazzottiidae</taxon>
        <taxon>Ramazzottius</taxon>
    </lineage>
</organism>
<dbReference type="SMART" id="SM00044">
    <property type="entry name" value="CYCc"/>
    <property type="match status" value="1"/>
</dbReference>
<keyword evidence="15" id="KW-1185">Reference proteome</keyword>
<evidence type="ECO:0000256" key="2">
    <source>
        <dbReference type="ARBA" id="ARBA00004167"/>
    </source>
</evidence>
<dbReference type="EMBL" id="BDGG01000013">
    <property type="protein sequence ID" value="GAV06176.1"/>
    <property type="molecule type" value="Genomic_DNA"/>
</dbReference>
<dbReference type="GO" id="GO:0004016">
    <property type="term" value="F:adenylate cyclase activity"/>
    <property type="evidence" value="ECO:0007669"/>
    <property type="project" value="TreeGrafter"/>
</dbReference>
<feature type="domain" description="Guanylate cyclase" evidence="13">
    <location>
        <begin position="866"/>
        <end position="996"/>
    </location>
</feature>
<accession>A0A1D1VYZ9</accession>
<dbReference type="GO" id="GO:0005886">
    <property type="term" value="C:plasma membrane"/>
    <property type="evidence" value="ECO:0007669"/>
    <property type="project" value="TreeGrafter"/>
</dbReference>
<name>A0A1D1VYZ9_RAMVA</name>
<dbReference type="GO" id="GO:0005524">
    <property type="term" value="F:ATP binding"/>
    <property type="evidence" value="ECO:0007669"/>
    <property type="project" value="InterPro"/>
</dbReference>
<dbReference type="GO" id="GO:0007168">
    <property type="term" value="P:receptor guanylyl cyclase signaling pathway"/>
    <property type="evidence" value="ECO:0007669"/>
    <property type="project" value="TreeGrafter"/>
</dbReference>
<keyword evidence="9" id="KW-0456">Lyase</keyword>
<keyword evidence="11" id="KW-0732">Signal</keyword>
<evidence type="ECO:0000256" key="1">
    <source>
        <dbReference type="ARBA" id="ARBA00001436"/>
    </source>
</evidence>
<dbReference type="Gene3D" id="1.10.510.10">
    <property type="entry name" value="Transferase(Phosphotransferase) domain 1"/>
    <property type="match status" value="2"/>
</dbReference>
<dbReference type="GO" id="GO:0004383">
    <property type="term" value="F:guanylate cyclase activity"/>
    <property type="evidence" value="ECO:0007669"/>
    <property type="project" value="UniProtKB-EC"/>
</dbReference>
<evidence type="ECO:0000256" key="9">
    <source>
        <dbReference type="ARBA" id="ARBA00023239"/>
    </source>
</evidence>
<dbReference type="AlphaFoldDB" id="A0A1D1VYZ9"/>
<keyword evidence="7" id="KW-0472">Membrane</keyword>
<feature type="chain" id="PRO_5008899001" description="guanylate cyclase" evidence="11">
    <location>
        <begin position="28"/>
        <end position="1074"/>
    </location>
</feature>
<dbReference type="Pfam" id="PF01094">
    <property type="entry name" value="ANF_receptor"/>
    <property type="match status" value="1"/>
</dbReference>
<reference evidence="14 15" key="1">
    <citation type="journal article" date="2016" name="Nat. Commun.">
        <title>Extremotolerant tardigrade genome and improved radiotolerance of human cultured cells by tardigrade-unique protein.</title>
        <authorList>
            <person name="Hashimoto T."/>
            <person name="Horikawa D.D."/>
            <person name="Saito Y."/>
            <person name="Kuwahara H."/>
            <person name="Kozuka-Hata H."/>
            <person name="Shin-I T."/>
            <person name="Minakuchi Y."/>
            <person name="Ohishi K."/>
            <person name="Motoyama A."/>
            <person name="Aizu T."/>
            <person name="Enomoto A."/>
            <person name="Kondo K."/>
            <person name="Tanaka S."/>
            <person name="Hara Y."/>
            <person name="Koshikawa S."/>
            <person name="Sagara H."/>
            <person name="Miura T."/>
            <person name="Yokobori S."/>
            <person name="Miyagawa K."/>
            <person name="Suzuki Y."/>
            <person name="Kubo T."/>
            <person name="Oyama M."/>
            <person name="Kohara Y."/>
            <person name="Fujiyama A."/>
            <person name="Arakawa K."/>
            <person name="Katayama T."/>
            <person name="Toyoda A."/>
            <person name="Kunieda T."/>
        </authorList>
    </citation>
    <scope>NUCLEOTIDE SEQUENCE [LARGE SCALE GENOMIC DNA]</scope>
    <source>
        <strain evidence="14 15">YOKOZUNA-1</strain>
    </source>
</reference>
<evidence type="ECO:0000259" key="12">
    <source>
        <dbReference type="PROSITE" id="PS50011"/>
    </source>
</evidence>
<evidence type="ECO:0000313" key="15">
    <source>
        <dbReference type="Proteomes" id="UP000186922"/>
    </source>
</evidence>
<evidence type="ECO:0000313" key="14">
    <source>
        <dbReference type="EMBL" id="GAV06176.1"/>
    </source>
</evidence>
<comment type="catalytic activity">
    <reaction evidence="1">
        <text>GTP = 3',5'-cyclic GMP + diphosphate</text>
        <dbReference type="Rhea" id="RHEA:13665"/>
        <dbReference type="ChEBI" id="CHEBI:33019"/>
        <dbReference type="ChEBI" id="CHEBI:37565"/>
        <dbReference type="ChEBI" id="CHEBI:57746"/>
        <dbReference type="EC" id="4.6.1.2"/>
    </reaction>
</comment>
<dbReference type="PANTHER" id="PTHR11920:SF494">
    <property type="entry name" value="ATRIAL NATRIURETIC PEPTIDE RECEPTOR 2"/>
    <property type="match status" value="1"/>
</dbReference>
<dbReference type="SUPFAM" id="SSF56112">
    <property type="entry name" value="Protein kinase-like (PK-like)"/>
    <property type="match status" value="1"/>
</dbReference>
<evidence type="ECO:0000256" key="4">
    <source>
        <dbReference type="ARBA" id="ARBA00022692"/>
    </source>
</evidence>
<comment type="caution">
    <text evidence="14">The sequence shown here is derived from an EMBL/GenBank/DDBJ whole genome shotgun (WGS) entry which is preliminary data.</text>
</comment>
<dbReference type="Pfam" id="PF00211">
    <property type="entry name" value="Guanylate_cyc"/>
    <property type="match status" value="1"/>
</dbReference>
<dbReference type="InterPro" id="IPR001828">
    <property type="entry name" value="ANF_lig-bd_rcpt"/>
</dbReference>
<keyword evidence="10" id="KW-0141">cGMP biosynthesis</keyword>
<dbReference type="GO" id="GO:0004672">
    <property type="term" value="F:protein kinase activity"/>
    <property type="evidence" value="ECO:0007669"/>
    <property type="project" value="InterPro"/>
</dbReference>
<dbReference type="SUPFAM" id="SSF53822">
    <property type="entry name" value="Periplasmic binding protein-like I"/>
    <property type="match status" value="1"/>
</dbReference>
<dbReference type="PROSITE" id="PS50011">
    <property type="entry name" value="PROTEIN_KINASE_DOM"/>
    <property type="match status" value="1"/>
</dbReference>
<evidence type="ECO:0000256" key="10">
    <source>
        <dbReference type="ARBA" id="ARBA00023293"/>
    </source>
</evidence>
<comment type="subcellular location">
    <subcellularLocation>
        <location evidence="2">Membrane</location>
        <topology evidence="2">Single-pass membrane protein</topology>
    </subcellularLocation>
</comment>
<protein>
    <recommendedName>
        <fullName evidence="3">guanylate cyclase</fullName>
        <ecNumber evidence="3">4.6.1.2</ecNumber>
    </recommendedName>
</protein>
<dbReference type="GO" id="GO:0001653">
    <property type="term" value="F:peptide receptor activity"/>
    <property type="evidence" value="ECO:0007669"/>
    <property type="project" value="TreeGrafter"/>
</dbReference>
<dbReference type="GO" id="GO:0035556">
    <property type="term" value="P:intracellular signal transduction"/>
    <property type="evidence" value="ECO:0007669"/>
    <property type="project" value="InterPro"/>
</dbReference>
<dbReference type="InterPro" id="IPR001245">
    <property type="entry name" value="Ser-Thr/Tyr_kinase_cat_dom"/>
</dbReference>
<dbReference type="InterPro" id="IPR029787">
    <property type="entry name" value="Nucleotide_cyclase"/>
</dbReference>
<evidence type="ECO:0000256" key="7">
    <source>
        <dbReference type="ARBA" id="ARBA00023136"/>
    </source>
</evidence>
<gene>
    <name evidence="14" type="primary">RvY_16203-1</name>
    <name evidence="14" type="synonym">RvY_16203.1</name>
    <name evidence="14" type="ORF">RvY_16203</name>
</gene>
<feature type="signal peptide" evidence="11">
    <location>
        <begin position="1"/>
        <end position="27"/>
    </location>
</feature>
<keyword evidence="6" id="KW-1133">Transmembrane helix</keyword>
<evidence type="ECO:0000256" key="6">
    <source>
        <dbReference type="ARBA" id="ARBA00022989"/>
    </source>
</evidence>
<keyword evidence="4" id="KW-0812">Transmembrane</keyword>
<dbReference type="STRING" id="947166.A0A1D1VYZ9"/>
<keyword evidence="8" id="KW-0325">Glycoprotein</keyword>